<dbReference type="InterPro" id="IPR002213">
    <property type="entry name" value="UDP_glucos_trans"/>
</dbReference>
<dbReference type="SUPFAM" id="SSF53756">
    <property type="entry name" value="UDP-Glycosyltransferase/glycogen phosphorylase"/>
    <property type="match status" value="1"/>
</dbReference>
<evidence type="ECO:0000256" key="2">
    <source>
        <dbReference type="ARBA" id="ARBA00022679"/>
    </source>
</evidence>
<dbReference type="PANTHER" id="PTHR11926:SF727">
    <property type="entry name" value="UDP-GLYCOSYLTRANSFERASE 74B1"/>
    <property type="match status" value="1"/>
</dbReference>
<dbReference type="InterPro" id="IPR058980">
    <property type="entry name" value="Glyco_transf_N"/>
</dbReference>
<keyword evidence="2 3" id="KW-0808">Transferase</keyword>
<dbReference type="Pfam" id="PF26168">
    <property type="entry name" value="Glyco_transf_N"/>
    <property type="match status" value="1"/>
</dbReference>
<feature type="domain" description="Glycosyltransferase N-terminal" evidence="5">
    <location>
        <begin position="8"/>
        <end position="46"/>
    </location>
</feature>
<dbReference type="Proteomes" id="UP001652623">
    <property type="component" value="Chromosome 12"/>
</dbReference>
<evidence type="ECO:0000256" key="3">
    <source>
        <dbReference type="RuleBase" id="RU003718"/>
    </source>
</evidence>
<evidence type="ECO:0000259" key="5">
    <source>
        <dbReference type="Pfam" id="PF26168"/>
    </source>
</evidence>
<dbReference type="EC" id="2.4.1.-" evidence="4"/>
<keyword evidence="6" id="KW-1185">Reference proteome</keyword>
<dbReference type="PANTHER" id="PTHR11926">
    <property type="entry name" value="GLUCOSYL/GLUCURONOSYL TRANSFERASES"/>
    <property type="match status" value="1"/>
</dbReference>
<dbReference type="RefSeq" id="XP_048318836.2">
    <property type="nucleotide sequence ID" value="XM_048462879.2"/>
</dbReference>
<name>A0ABM3I1Q6_ZIZJJ</name>
<sequence>MGHKEHRTIHVVVLPYPGQGHINPLLQFAKRLASKGVKATIATTHYTVNSISAPNVGVEAISDGFDTGGFAEAKSEDLFLKSFKTNGSSTLSQLIQKYQNSDYPVNCVVYDSFFPWALDVAKQHSIPGAAFFTNSATVTGIFAHIHRGFLSLPFKPENMPLLIPGFPPLNFDDLPSFLKFPDGYPVYLAMKLSQFSNLEFADWVFGNTFEELEHEEAKGISNLWPGKLIGPMVPSAYLDGKIKNDKGYGASLWKPLGEECLKWLETKPQNSVIYVSFGSMVSLTQKQMEEIAFGLQESNLHFLWVVKESERDKLPNGFIDSAKEKGLIVGWCNQLEILAHEAVGCFVTHCGWNSTLEGLSLGLPMVGVPQWADQLTDAKFVEEIWEVGVRAKEDEKGIVTKEELVLCLKTVMEGKRSQEIKKNSIKWREKAKAAVSEGGSSEKCINEFVEFLRCCDHKKMLNGHH</sequence>
<dbReference type="CDD" id="cd03784">
    <property type="entry name" value="GT1_Gtf-like"/>
    <property type="match status" value="1"/>
</dbReference>
<organism evidence="6 7">
    <name type="scientific">Ziziphus jujuba</name>
    <name type="common">Chinese jujube</name>
    <name type="synonym">Ziziphus sativa</name>
    <dbReference type="NCBI Taxonomy" id="326968"/>
    <lineage>
        <taxon>Eukaryota</taxon>
        <taxon>Viridiplantae</taxon>
        <taxon>Streptophyta</taxon>
        <taxon>Embryophyta</taxon>
        <taxon>Tracheophyta</taxon>
        <taxon>Spermatophyta</taxon>
        <taxon>Magnoliopsida</taxon>
        <taxon>eudicotyledons</taxon>
        <taxon>Gunneridae</taxon>
        <taxon>Pentapetalae</taxon>
        <taxon>rosids</taxon>
        <taxon>fabids</taxon>
        <taxon>Rosales</taxon>
        <taxon>Rhamnaceae</taxon>
        <taxon>Paliureae</taxon>
        <taxon>Ziziphus</taxon>
    </lineage>
</organism>
<keyword evidence="3" id="KW-0328">Glycosyltransferase</keyword>
<accession>A0ABM3I1Q6</accession>
<evidence type="ECO:0000313" key="7">
    <source>
        <dbReference type="RefSeq" id="XP_048318836.2"/>
    </source>
</evidence>
<comment type="similarity">
    <text evidence="1 3">Belongs to the UDP-glycosyltransferase family.</text>
</comment>
<reference evidence="7" key="1">
    <citation type="submission" date="2025-08" db="UniProtKB">
        <authorList>
            <consortium name="RefSeq"/>
        </authorList>
    </citation>
    <scope>IDENTIFICATION</scope>
    <source>
        <tissue evidence="7">Seedling</tissue>
    </source>
</reference>
<dbReference type="Pfam" id="PF00201">
    <property type="entry name" value="UDPGT"/>
    <property type="match status" value="1"/>
</dbReference>
<evidence type="ECO:0000256" key="1">
    <source>
        <dbReference type="ARBA" id="ARBA00009995"/>
    </source>
</evidence>
<gene>
    <name evidence="7" type="primary">LOC107419884</name>
</gene>
<dbReference type="Gene3D" id="3.40.50.2000">
    <property type="entry name" value="Glycogen Phosphorylase B"/>
    <property type="match status" value="2"/>
</dbReference>
<dbReference type="GeneID" id="107419884"/>
<dbReference type="PROSITE" id="PS00375">
    <property type="entry name" value="UDPGT"/>
    <property type="match status" value="1"/>
</dbReference>
<evidence type="ECO:0000256" key="4">
    <source>
        <dbReference type="RuleBase" id="RU362057"/>
    </source>
</evidence>
<protein>
    <recommendedName>
        <fullName evidence="4">Glycosyltransferase</fullName>
        <ecNumber evidence="4">2.4.1.-</ecNumber>
    </recommendedName>
</protein>
<evidence type="ECO:0000313" key="6">
    <source>
        <dbReference type="Proteomes" id="UP001652623"/>
    </source>
</evidence>
<proteinExistence type="inferred from homology"/>
<dbReference type="InterPro" id="IPR035595">
    <property type="entry name" value="UDP_glycos_trans_CS"/>
</dbReference>